<evidence type="ECO:0000256" key="6">
    <source>
        <dbReference type="ARBA" id="ARBA00023014"/>
    </source>
</evidence>
<dbReference type="Gene3D" id="2.102.10.10">
    <property type="entry name" value="Rieske [2Fe-2S] iron-sulphur domain"/>
    <property type="match status" value="1"/>
</dbReference>
<keyword evidence="4" id="KW-0560">Oxidoreductase</keyword>
<dbReference type="InterPro" id="IPR036922">
    <property type="entry name" value="Rieske_2Fe-2S_sf"/>
</dbReference>
<evidence type="ECO:0000313" key="8">
    <source>
        <dbReference type="EMBL" id="NMI01869.1"/>
    </source>
</evidence>
<dbReference type="PROSITE" id="PS51296">
    <property type="entry name" value="RIESKE"/>
    <property type="match status" value="1"/>
</dbReference>
<dbReference type="Pfam" id="PF00355">
    <property type="entry name" value="Rieske"/>
    <property type="match status" value="1"/>
</dbReference>
<keyword evidence="8" id="KW-0223">Dioxygenase</keyword>
<evidence type="ECO:0000256" key="1">
    <source>
        <dbReference type="ARBA" id="ARBA00001962"/>
    </source>
</evidence>
<keyword evidence="5" id="KW-0408">Iron</keyword>
<dbReference type="EMBL" id="JAAXLA010000105">
    <property type="protein sequence ID" value="NMI01869.1"/>
    <property type="molecule type" value="Genomic_DNA"/>
</dbReference>
<dbReference type="PANTHER" id="PTHR43756:SF5">
    <property type="entry name" value="CHOLINE MONOOXYGENASE, CHLOROPLASTIC"/>
    <property type="match status" value="1"/>
</dbReference>
<dbReference type="PANTHER" id="PTHR43756">
    <property type="entry name" value="CHOLINE MONOOXYGENASE, CHLOROPLASTIC"/>
    <property type="match status" value="1"/>
</dbReference>
<evidence type="ECO:0000256" key="4">
    <source>
        <dbReference type="ARBA" id="ARBA00023002"/>
    </source>
</evidence>
<dbReference type="Proteomes" id="UP000820669">
    <property type="component" value="Unassembled WGS sequence"/>
</dbReference>
<evidence type="ECO:0000256" key="2">
    <source>
        <dbReference type="ARBA" id="ARBA00022714"/>
    </source>
</evidence>
<dbReference type="SUPFAM" id="SSF50022">
    <property type="entry name" value="ISP domain"/>
    <property type="match status" value="1"/>
</dbReference>
<accession>A0ABX1SMV0</accession>
<comment type="cofactor">
    <cofactor evidence="1">
        <name>Fe cation</name>
        <dbReference type="ChEBI" id="CHEBI:24875"/>
    </cofactor>
</comment>
<feature type="domain" description="Rieske" evidence="7">
    <location>
        <begin position="51"/>
        <end position="173"/>
    </location>
</feature>
<name>A0ABX1SMV0_9PSEU</name>
<gene>
    <name evidence="8" type="ORF">HF526_31915</name>
</gene>
<dbReference type="Pfam" id="PF00848">
    <property type="entry name" value="Ring_hydroxyl_A"/>
    <property type="match status" value="1"/>
</dbReference>
<organism evidence="8 9">
    <name type="scientific">Pseudonocardia acidicola</name>
    <dbReference type="NCBI Taxonomy" id="2724939"/>
    <lineage>
        <taxon>Bacteria</taxon>
        <taxon>Bacillati</taxon>
        <taxon>Actinomycetota</taxon>
        <taxon>Actinomycetes</taxon>
        <taxon>Pseudonocardiales</taxon>
        <taxon>Pseudonocardiaceae</taxon>
        <taxon>Pseudonocardia</taxon>
    </lineage>
</organism>
<sequence>MTVLTESIRTLVDQFTSTAYNLDVAVTPPADTYTSEEFFAFEQSAIFARDWNCVGRVEEIAKPGDFITTEIAGEPIIVVRNRDGEINAMSSVCRHRGACITAPPARALDDLGAPLAETQGHVESFQCPYHWWVYDLNGKLIGAPEMGQTPGFKVTDVKLPRFKTEVWHGFVFVNLDPNAQTLASQLTPIEEVVTNYRMAELVSVEPDDFPNVPFNWKILVENFLDGYHASRLHAGLHDFAPSSGVEESPFEEDSAIVWGWSHNTIVDAGFNASFKALMPSIPGLPEDYRQACFFGSVMPNLMIIGQVDMLIAFLIKPTSAQSHNLRLYYLVPESTTKLPNFKELLDMSKMGFVPITEQDMGTNISVQKGLGSRFFERGRYSWQESMVNSFNRLLFRRYAAAAE</sequence>
<keyword evidence="2" id="KW-0001">2Fe-2S</keyword>
<dbReference type="InterPro" id="IPR015879">
    <property type="entry name" value="Ring_hydroxy_dOase_asu_C_dom"/>
</dbReference>
<dbReference type="InterPro" id="IPR017941">
    <property type="entry name" value="Rieske_2Fe-2S"/>
</dbReference>
<dbReference type="RefSeq" id="WP_169385381.1">
    <property type="nucleotide sequence ID" value="NZ_JAAXLA010000105.1"/>
</dbReference>
<evidence type="ECO:0000256" key="3">
    <source>
        <dbReference type="ARBA" id="ARBA00022723"/>
    </source>
</evidence>
<reference evidence="8 9" key="1">
    <citation type="submission" date="2020-04" db="EMBL/GenBank/DDBJ databases">
        <authorList>
            <person name="Klaysubun C."/>
            <person name="Duangmal K."/>
            <person name="Lipun K."/>
        </authorList>
    </citation>
    <scope>NUCLEOTIDE SEQUENCE [LARGE SCALE GENOMIC DNA]</scope>
    <source>
        <strain evidence="8 9">K10HN5</strain>
    </source>
</reference>
<dbReference type="SUPFAM" id="SSF55961">
    <property type="entry name" value="Bet v1-like"/>
    <property type="match status" value="1"/>
</dbReference>
<keyword evidence="6" id="KW-0411">Iron-sulfur</keyword>
<dbReference type="InterPro" id="IPR001663">
    <property type="entry name" value="Rng_hydr_dOase-A"/>
</dbReference>
<dbReference type="PRINTS" id="PR00090">
    <property type="entry name" value="RNGDIOXGNASE"/>
</dbReference>
<keyword evidence="9" id="KW-1185">Reference proteome</keyword>
<dbReference type="Gene3D" id="3.90.380.10">
    <property type="entry name" value="Naphthalene 1,2-dioxygenase Alpha Subunit, Chain A, domain 1"/>
    <property type="match status" value="1"/>
</dbReference>
<evidence type="ECO:0000313" key="9">
    <source>
        <dbReference type="Proteomes" id="UP000820669"/>
    </source>
</evidence>
<dbReference type="GO" id="GO:0051213">
    <property type="term" value="F:dioxygenase activity"/>
    <property type="evidence" value="ECO:0007669"/>
    <property type="project" value="UniProtKB-KW"/>
</dbReference>
<keyword evidence="3" id="KW-0479">Metal-binding</keyword>
<comment type="caution">
    <text evidence="8">The sequence shown here is derived from an EMBL/GenBank/DDBJ whole genome shotgun (WGS) entry which is preliminary data.</text>
</comment>
<protein>
    <submittedName>
        <fullName evidence="8">Aromatic ring-hydroxylating dioxygenase subunit alpha</fullName>
    </submittedName>
</protein>
<proteinExistence type="predicted"/>
<evidence type="ECO:0000259" key="7">
    <source>
        <dbReference type="PROSITE" id="PS51296"/>
    </source>
</evidence>
<evidence type="ECO:0000256" key="5">
    <source>
        <dbReference type="ARBA" id="ARBA00023004"/>
    </source>
</evidence>
<dbReference type="CDD" id="cd03469">
    <property type="entry name" value="Rieske_RO_Alpha_N"/>
    <property type="match status" value="1"/>
</dbReference>